<accession>A0AAD9VPC7</accession>
<protein>
    <submittedName>
        <fullName evidence="2">Uncharacterized protein</fullName>
    </submittedName>
</protein>
<reference evidence="2" key="1">
    <citation type="submission" date="2021-08" db="EMBL/GenBank/DDBJ databases">
        <authorList>
            <person name="Misof B."/>
            <person name="Oliver O."/>
            <person name="Podsiadlowski L."/>
            <person name="Donath A."/>
            <person name="Peters R."/>
            <person name="Mayer C."/>
            <person name="Rust J."/>
            <person name="Gunkel S."/>
            <person name="Lesny P."/>
            <person name="Martin S."/>
            <person name="Oeyen J.P."/>
            <person name="Petersen M."/>
            <person name="Panagiotis P."/>
            <person name="Wilbrandt J."/>
            <person name="Tanja T."/>
        </authorList>
    </citation>
    <scope>NUCLEOTIDE SEQUENCE</scope>
    <source>
        <strain evidence="2">GBR_01_08_01A</strain>
        <tissue evidence="2">Thorax + abdomen</tissue>
    </source>
</reference>
<feature type="compositionally biased region" description="Basic and acidic residues" evidence="1">
    <location>
        <begin position="202"/>
        <end position="211"/>
    </location>
</feature>
<name>A0AAD9VPC7_9HYME</name>
<feature type="region of interest" description="Disordered" evidence="1">
    <location>
        <begin position="175"/>
        <end position="245"/>
    </location>
</feature>
<sequence length="245" mass="27268">MNEKEIRDILTRFQEIEKLQGEIRNLLPRTTNHVHIEKPKTKNQSLDKESSSTIRFPSLVTFPGIPEVSDVKRNDRLRSSKEVRSSMIDIKNKAEESLKNVTALKRASVNVIRDSSGRFNTSNRNLVNIPEQSAKLGIENLQSLHLKSSLSKKNSIKVPTAPGKVVNNPKIQASHVQNSTKPEKQKANNSKAANVGKGNHNNGEKLSEVTKKTKASPGKCVMREKSRKQSGSVRMSGNSGRTKKK</sequence>
<evidence type="ECO:0000256" key="1">
    <source>
        <dbReference type="SAM" id="MobiDB-lite"/>
    </source>
</evidence>
<evidence type="ECO:0000313" key="3">
    <source>
        <dbReference type="Proteomes" id="UP001258017"/>
    </source>
</evidence>
<feature type="compositionally biased region" description="Polar residues" evidence="1">
    <location>
        <begin position="229"/>
        <end position="245"/>
    </location>
</feature>
<comment type="caution">
    <text evidence="2">The sequence shown here is derived from an EMBL/GenBank/DDBJ whole genome shotgun (WGS) entry which is preliminary data.</text>
</comment>
<dbReference type="AlphaFoldDB" id="A0AAD9VPC7"/>
<reference evidence="2" key="2">
    <citation type="journal article" date="2023" name="Commun. Biol.">
        <title>Intrasexual cuticular hydrocarbon dimorphism in a wasp sheds light on hydrocarbon biosynthesis genes in Hymenoptera.</title>
        <authorList>
            <person name="Moris V.C."/>
            <person name="Podsiadlowski L."/>
            <person name="Martin S."/>
            <person name="Oeyen J.P."/>
            <person name="Donath A."/>
            <person name="Petersen M."/>
            <person name="Wilbrandt J."/>
            <person name="Misof B."/>
            <person name="Liedtke D."/>
            <person name="Thamm M."/>
            <person name="Scheiner R."/>
            <person name="Schmitt T."/>
            <person name="Niehuis O."/>
        </authorList>
    </citation>
    <scope>NUCLEOTIDE SEQUENCE</scope>
    <source>
        <strain evidence="2">GBR_01_08_01A</strain>
    </source>
</reference>
<keyword evidence="3" id="KW-1185">Reference proteome</keyword>
<evidence type="ECO:0000313" key="2">
    <source>
        <dbReference type="EMBL" id="KAK2581180.1"/>
    </source>
</evidence>
<dbReference type="Proteomes" id="UP001258017">
    <property type="component" value="Unassembled WGS sequence"/>
</dbReference>
<gene>
    <name evidence="2" type="ORF">KPH14_007984</name>
</gene>
<dbReference type="EMBL" id="JAIFRP010000042">
    <property type="protein sequence ID" value="KAK2581180.1"/>
    <property type="molecule type" value="Genomic_DNA"/>
</dbReference>
<organism evidence="2 3">
    <name type="scientific">Odynerus spinipes</name>
    <dbReference type="NCBI Taxonomy" id="1348599"/>
    <lineage>
        <taxon>Eukaryota</taxon>
        <taxon>Metazoa</taxon>
        <taxon>Ecdysozoa</taxon>
        <taxon>Arthropoda</taxon>
        <taxon>Hexapoda</taxon>
        <taxon>Insecta</taxon>
        <taxon>Pterygota</taxon>
        <taxon>Neoptera</taxon>
        <taxon>Endopterygota</taxon>
        <taxon>Hymenoptera</taxon>
        <taxon>Apocrita</taxon>
        <taxon>Aculeata</taxon>
        <taxon>Vespoidea</taxon>
        <taxon>Vespidae</taxon>
        <taxon>Eumeninae</taxon>
        <taxon>Odynerus</taxon>
    </lineage>
</organism>
<proteinExistence type="predicted"/>